<feature type="region of interest" description="Disordered" evidence="1">
    <location>
        <begin position="78"/>
        <end position="117"/>
    </location>
</feature>
<name>A0A9D4BTD2_DREPO</name>
<dbReference type="EMBL" id="JAIWYP010000014">
    <property type="protein sequence ID" value="KAH3707702.1"/>
    <property type="molecule type" value="Genomic_DNA"/>
</dbReference>
<proteinExistence type="predicted"/>
<protein>
    <submittedName>
        <fullName evidence="2">Uncharacterized protein</fullName>
    </submittedName>
</protein>
<comment type="caution">
    <text evidence="2">The sequence shown here is derived from an EMBL/GenBank/DDBJ whole genome shotgun (WGS) entry which is preliminary data.</text>
</comment>
<evidence type="ECO:0000313" key="2">
    <source>
        <dbReference type="EMBL" id="KAH3707702.1"/>
    </source>
</evidence>
<reference evidence="2" key="1">
    <citation type="journal article" date="2019" name="bioRxiv">
        <title>The Genome of the Zebra Mussel, Dreissena polymorpha: A Resource for Invasive Species Research.</title>
        <authorList>
            <person name="McCartney M.A."/>
            <person name="Auch B."/>
            <person name="Kono T."/>
            <person name="Mallez S."/>
            <person name="Zhang Y."/>
            <person name="Obille A."/>
            <person name="Becker A."/>
            <person name="Abrahante J.E."/>
            <person name="Garbe J."/>
            <person name="Badalamenti J.P."/>
            <person name="Herman A."/>
            <person name="Mangelson H."/>
            <person name="Liachko I."/>
            <person name="Sullivan S."/>
            <person name="Sone E.D."/>
            <person name="Koren S."/>
            <person name="Silverstein K.A.T."/>
            <person name="Beckman K.B."/>
            <person name="Gohl D.M."/>
        </authorList>
    </citation>
    <scope>NUCLEOTIDE SEQUENCE</scope>
    <source>
        <strain evidence="2">Duluth1</strain>
        <tissue evidence="2">Whole animal</tissue>
    </source>
</reference>
<reference evidence="2" key="2">
    <citation type="submission" date="2020-11" db="EMBL/GenBank/DDBJ databases">
        <authorList>
            <person name="McCartney M.A."/>
            <person name="Auch B."/>
            <person name="Kono T."/>
            <person name="Mallez S."/>
            <person name="Becker A."/>
            <person name="Gohl D.M."/>
            <person name="Silverstein K.A.T."/>
            <person name="Koren S."/>
            <person name="Bechman K.B."/>
            <person name="Herman A."/>
            <person name="Abrahante J.E."/>
            <person name="Garbe J."/>
        </authorList>
    </citation>
    <scope>NUCLEOTIDE SEQUENCE</scope>
    <source>
        <strain evidence="2">Duluth1</strain>
        <tissue evidence="2">Whole animal</tissue>
    </source>
</reference>
<gene>
    <name evidence="2" type="ORF">DPMN_067113</name>
</gene>
<evidence type="ECO:0000256" key="1">
    <source>
        <dbReference type="SAM" id="MobiDB-lite"/>
    </source>
</evidence>
<feature type="compositionally biased region" description="Basic and acidic residues" evidence="1">
    <location>
        <begin position="89"/>
        <end position="117"/>
    </location>
</feature>
<evidence type="ECO:0000313" key="3">
    <source>
        <dbReference type="Proteomes" id="UP000828390"/>
    </source>
</evidence>
<keyword evidence="3" id="KW-1185">Reference proteome</keyword>
<accession>A0A9D4BTD2</accession>
<dbReference type="Proteomes" id="UP000828390">
    <property type="component" value="Unassembled WGS sequence"/>
</dbReference>
<sequence length="298" mass="33947">MRSEEKRQIGAQQKELVLYRPNIVKKTVQVFFWPGNDKAVLKLKVSLRREVHGAPSDQAVARVQEGFDKTTFSIETSSTFEGSISRKMPNQEKQDDDYHKHKDRKTPSETHGDINCGDDQRCVIDSDGFARVSATGGARCMSTLDHEEKAIHEQIGREWPSKRPPVMFTDISKREQCKQIILTALGLKTWTEVEDSYDQADNMLQYTDDVSTSEGRIQCLSHALELAKMGKTKWTVHITTTRGTWPLLLVHYRLYVDVRDVEKTTTMYEILAFGTNTERNCDAKICEGLFTIEAIAVL</sequence>
<dbReference type="AlphaFoldDB" id="A0A9D4BTD2"/>
<organism evidence="2 3">
    <name type="scientific">Dreissena polymorpha</name>
    <name type="common">Zebra mussel</name>
    <name type="synonym">Mytilus polymorpha</name>
    <dbReference type="NCBI Taxonomy" id="45954"/>
    <lineage>
        <taxon>Eukaryota</taxon>
        <taxon>Metazoa</taxon>
        <taxon>Spiralia</taxon>
        <taxon>Lophotrochozoa</taxon>
        <taxon>Mollusca</taxon>
        <taxon>Bivalvia</taxon>
        <taxon>Autobranchia</taxon>
        <taxon>Heteroconchia</taxon>
        <taxon>Euheterodonta</taxon>
        <taxon>Imparidentia</taxon>
        <taxon>Neoheterodontei</taxon>
        <taxon>Myida</taxon>
        <taxon>Dreissenoidea</taxon>
        <taxon>Dreissenidae</taxon>
        <taxon>Dreissena</taxon>
    </lineage>
</organism>